<evidence type="ECO:0000313" key="3">
    <source>
        <dbReference type="Proteomes" id="UP000006671"/>
    </source>
</evidence>
<dbReference type="Gene3D" id="3.80.10.10">
    <property type="entry name" value="Ribonuclease Inhibitor"/>
    <property type="match status" value="2"/>
</dbReference>
<name>D2W3C7_NAEGR</name>
<dbReference type="InParanoid" id="D2W3C7"/>
<dbReference type="KEGG" id="ngr:NAEGRDRAFT_75899"/>
<sequence length="518" mass="59284">MTVIQNNNKKRKHEESSQFPSDDEFCEDGKIMDESDLFEELMEVNCKLISLAKKAKVVDCRYFMYNSGIIDEFIGNFYEFLKQAELQQKKAVKSSSEQFNSDVLSEIYQFLDTSTVIHGCGLVSKLWNQSLKGLKLKVRAQNIDILLNSSIITNITQLELVSTTDETFKLLSNCRNLDKLNSLDLSSNKLEKASIDHLIKCHMPNLTELNLAYIKQFTETAAIELLNSRFMKSIKKLDLCESLENCSKNLFASISQSKILNQITHLKINRSTYNRYITDKEHGIDIFLNDKFSLEHLETVHYQLDVLPNLLTNGNYKNLTSLDICSCKIRNQVFADLIVSPNLPNLTSLNATYLREVDDDKSVAEFPPNSESSLTDLDLGNFRVASFPKLVDHCPKLKKLIVYPANTDEESKKILLNMMKSPNLSNVEYLDILCWNETSEIIFTNPILSNLKELHLSPLHYDDTVDVKLVSNCTNLINLTTLIPYTDMVTKECLQEFKKNPTFAKLNIRDFMGRPLMI</sequence>
<dbReference type="GO" id="GO:0019005">
    <property type="term" value="C:SCF ubiquitin ligase complex"/>
    <property type="evidence" value="ECO:0007669"/>
    <property type="project" value="TreeGrafter"/>
</dbReference>
<gene>
    <name evidence="2" type="ORF">NAEGRDRAFT_75899</name>
</gene>
<dbReference type="PANTHER" id="PTHR13318">
    <property type="entry name" value="PARTNER OF PAIRED, ISOFORM B-RELATED"/>
    <property type="match status" value="1"/>
</dbReference>
<dbReference type="GeneID" id="8862308"/>
<dbReference type="InterPro" id="IPR032675">
    <property type="entry name" value="LRR_dom_sf"/>
</dbReference>
<evidence type="ECO:0000256" key="1">
    <source>
        <dbReference type="SAM" id="MobiDB-lite"/>
    </source>
</evidence>
<dbReference type="RefSeq" id="XP_002669110.1">
    <property type="nucleotide sequence ID" value="XM_002669064.1"/>
</dbReference>
<dbReference type="AlphaFoldDB" id="D2W3C7"/>
<evidence type="ECO:0000313" key="2">
    <source>
        <dbReference type="EMBL" id="EFC36366.1"/>
    </source>
</evidence>
<dbReference type="SUPFAM" id="SSF52058">
    <property type="entry name" value="L domain-like"/>
    <property type="match status" value="1"/>
</dbReference>
<reference evidence="2 3" key="1">
    <citation type="journal article" date="2010" name="Cell">
        <title>The genome of Naegleria gruberi illuminates early eukaryotic versatility.</title>
        <authorList>
            <person name="Fritz-Laylin L.K."/>
            <person name="Prochnik S.E."/>
            <person name="Ginger M.L."/>
            <person name="Dacks J.B."/>
            <person name="Carpenter M.L."/>
            <person name="Field M.C."/>
            <person name="Kuo A."/>
            <person name="Paredez A."/>
            <person name="Chapman J."/>
            <person name="Pham J."/>
            <person name="Shu S."/>
            <person name="Neupane R."/>
            <person name="Cipriano M."/>
            <person name="Mancuso J."/>
            <person name="Tu H."/>
            <person name="Salamov A."/>
            <person name="Lindquist E."/>
            <person name="Shapiro H."/>
            <person name="Lucas S."/>
            <person name="Grigoriev I.V."/>
            <person name="Cande W.Z."/>
            <person name="Fulton C."/>
            <person name="Rokhsar D.S."/>
            <person name="Dawson S.C."/>
        </authorList>
    </citation>
    <scope>NUCLEOTIDE SEQUENCE [LARGE SCALE GENOMIC DNA]</scope>
    <source>
        <strain evidence="2 3">NEG-M</strain>
    </source>
</reference>
<keyword evidence="3" id="KW-1185">Reference proteome</keyword>
<dbReference type="Proteomes" id="UP000006671">
    <property type="component" value="Unassembled WGS sequence"/>
</dbReference>
<dbReference type="VEuPathDB" id="AmoebaDB:NAEGRDRAFT_75899"/>
<accession>D2W3C7</accession>
<organism evidence="3">
    <name type="scientific">Naegleria gruberi</name>
    <name type="common">Amoeba</name>
    <dbReference type="NCBI Taxonomy" id="5762"/>
    <lineage>
        <taxon>Eukaryota</taxon>
        <taxon>Discoba</taxon>
        <taxon>Heterolobosea</taxon>
        <taxon>Tetramitia</taxon>
        <taxon>Eutetramitia</taxon>
        <taxon>Vahlkampfiidae</taxon>
        <taxon>Naegleria</taxon>
    </lineage>
</organism>
<protein>
    <submittedName>
        <fullName evidence="2">Uncharacterized protein</fullName>
    </submittedName>
</protein>
<proteinExistence type="predicted"/>
<dbReference type="EMBL" id="GG738931">
    <property type="protein sequence ID" value="EFC36366.1"/>
    <property type="molecule type" value="Genomic_DNA"/>
</dbReference>
<feature type="region of interest" description="Disordered" evidence="1">
    <location>
        <begin position="1"/>
        <end position="23"/>
    </location>
</feature>
<dbReference type="PANTHER" id="PTHR13318:SF95">
    <property type="entry name" value="F-BOX PROTEIN YLR352W"/>
    <property type="match status" value="1"/>
</dbReference>
<dbReference type="GO" id="GO:0031146">
    <property type="term" value="P:SCF-dependent proteasomal ubiquitin-dependent protein catabolic process"/>
    <property type="evidence" value="ECO:0007669"/>
    <property type="project" value="TreeGrafter"/>
</dbReference>